<protein>
    <submittedName>
        <fullName evidence="2 3">SEA domain-containing protein</fullName>
    </submittedName>
</protein>
<organism evidence="1 3">
    <name type="scientific">Parascaris univalens</name>
    <name type="common">Nematode worm</name>
    <dbReference type="NCBI Taxonomy" id="6257"/>
    <lineage>
        <taxon>Eukaryota</taxon>
        <taxon>Metazoa</taxon>
        <taxon>Ecdysozoa</taxon>
        <taxon>Nematoda</taxon>
        <taxon>Chromadorea</taxon>
        <taxon>Rhabditida</taxon>
        <taxon>Spirurina</taxon>
        <taxon>Ascaridomorpha</taxon>
        <taxon>Ascaridoidea</taxon>
        <taxon>Ascarididae</taxon>
        <taxon>Parascaris</taxon>
    </lineage>
</organism>
<dbReference type="WBParaSite" id="PgR114_g004_t09">
    <property type="protein sequence ID" value="PgR114_g004_t09"/>
    <property type="gene ID" value="PgR114_g004"/>
</dbReference>
<reference evidence="2 3" key="1">
    <citation type="submission" date="2022-11" db="UniProtKB">
        <authorList>
            <consortium name="WormBaseParasite"/>
        </authorList>
    </citation>
    <scope>IDENTIFICATION</scope>
</reference>
<sequence>MTTFYVYKNMRKLKYISFLKCRNSVYCGVLVHLRLSDYHFAAALKSEILILSNQFAETLK</sequence>
<dbReference type="AlphaFoldDB" id="A0A915CC94"/>
<accession>A0A915CC94</accession>
<keyword evidence="1" id="KW-1185">Reference proteome</keyword>
<evidence type="ECO:0000313" key="2">
    <source>
        <dbReference type="WBParaSite" id="PgR114_g004_t08"/>
    </source>
</evidence>
<evidence type="ECO:0000313" key="3">
    <source>
        <dbReference type="WBParaSite" id="PgR114_g004_t09"/>
    </source>
</evidence>
<proteinExistence type="predicted"/>
<evidence type="ECO:0000313" key="1">
    <source>
        <dbReference type="Proteomes" id="UP000887569"/>
    </source>
</evidence>
<name>A0A915CC94_PARUN</name>
<dbReference type="WBParaSite" id="PgR114_g004_t08">
    <property type="protein sequence ID" value="PgR114_g004_t08"/>
    <property type="gene ID" value="PgR114_g004"/>
</dbReference>
<dbReference type="Proteomes" id="UP000887569">
    <property type="component" value="Unplaced"/>
</dbReference>